<keyword evidence="6" id="KW-0443">Lipid metabolism</keyword>
<keyword evidence="8" id="KW-0413">Isomerase</keyword>
<dbReference type="GO" id="GO:0006635">
    <property type="term" value="P:fatty acid beta-oxidation"/>
    <property type="evidence" value="ECO:0007669"/>
    <property type="project" value="UniProtKB-UniPathway"/>
</dbReference>
<proteinExistence type="inferred from homology"/>
<sequence length="357" mass="38986">MSSRPSMPVAAFDVFKYCPLITDGAVVVSPNTGHHGTTTVQTIWLAAPCPLLSKDSGPANVTTVALQERCTDCYSSSIHCPVPEGLLLREYQTFLVELNDNIAHVQINRADKVNAMSEAFWTEIIDIFEWIEQEDAVRVVVLSAVGKHFSSGIDLKMLAAVANRMGEDAGRNARVLRRTILDMQASFTAVDECRKPVLAVIQGYCLGGAIDLVSACDMRYAAADVQFAIREIDMGMAADVGTLQRLPRIIPDGIMRELAYTGRTVEADEALRIGLINRSFTDKATLLDGVMAIARQIAEKSPIAIEGTKAMIGYMRDHSVNDGLEHVAIWNAAMLQSPDLKLAMVAQMSKQKPVFDN</sequence>
<dbReference type="InterPro" id="IPR018376">
    <property type="entry name" value="Enoyl-CoA_hyd/isom_CS"/>
</dbReference>
<evidence type="ECO:0000256" key="7">
    <source>
        <dbReference type="ARBA" id="ARBA00023140"/>
    </source>
</evidence>
<evidence type="ECO:0000256" key="5">
    <source>
        <dbReference type="ARBA" id="ARBA00022990"/>
    </source>
</evidence>
<dbReference type="EMBL" id="RBTP01000012">
    <property type="protein sequence ID" value="RMT84288.1"/>
    <property type="molecule type" value="Genomic_DNA"/>
</dbReference>
<organism evidence="10 11">
    <name type="scientific">Pseudomonas viridiflava</name>
    <name type="common">Phytomonas viridiflava</name>
    <dbReference type="NCBI Taxonomy" id="33069"/>
    <lineage>
        <taxon>Bacteria</taxon>
        <taxon>Pseudomonadati</taxon>
        <taxon>Pseudomonadota</taxon>
        <taxon>Gammaproteobacteria</taxon>
        <taxon>Pseudomonadales</taxon>
        <taxon>Pseudomonadaceae</taxon>
        <taxon>Pseudomonas</taxon>
    </lineage>
</organism>
<accession>A0A3M5PIJ9</accession>
<dbReference type="NCBIfam" id="NF004794">
    <property type="entry name" value="PRK06142.1"/>
    <property type="match status" value="1"/>
</dbReference>
<gene>
    <name evidence="10" type="ORF">ALP40_05083</name>
</gene>
<dbReference type="GO" id="GO:0016853">
    <property type="term" value="F:isomerase activity"/>
    <property type="evidence" value="ECO:0007669"/>
    <property type="project" value="UniProtKB-KW"/>
</dbReference>
<dbReference type="PANTHER" id="PTHR43149:SF1">
    <property type="entry name" value="DELTA(3,5)-DELTA(2,4)-DIENOYL-COA ISOMERASE, MITOCHONDRIAL"/>
    <property type="match status" value="1"/>
</dbReference>
<evidence type="ECO:0000313" key="10">
    <source>
        <dbReference type="EMBL" id="RMT84288.1"/>
    </source>
</evidence>
<comment type="subcellular location">
    <subcellularLocation>
        <location evidence="1">Peroxisome</location>
    </subcellularLocation>
</comment>
<evidence type="ECO:0000256" key="6">
    <source>
        <dbReference type="ARBA" id="ARBA00023098"/>
    </source>
</evidence>
<keyword evidence="5" id="KW-0007">Acetylation</keyword>
<name>A0A3M5PIJ9_PSEVI</name>
<evidence type="ECO:0000256" key="9">
    <source>
        <dbReference type="RuleBase" id="RU003707"/>
    </source>
</evidence>
<evidence type="ECO:0000256" key="1">
    <source>
        <dbReference type="ARBA" id="ARBA00004275"/>
    </source>
</evidence>
<dbReference type="InterPro" id="IPR001753">
    <property type="entry name" value="Enoyl-CoA_hydra/iso"/>
</dbReference>
<evidence type="ECO:0000313" key="11">
    <source>
        <dbReference type="Proteomes" id="UP000273854"/>
    </source>
</evidence>
<keyword evidence="7" id="KW-0576">Peroxisome</keyword>
<dbReference type="GO" id="GO:0005737">
    <property type="term" value="C:cytoplasm"/>
    <property type="evidence" value="ECO:0007669"/>
    <property type="project" value="UniProtKB-ARBA"/>
</dbReference>
<dbReference type="SUPFAM" id="SSF52096">
    <property type="entry name" value="ClpP/crotonase"/>
    <property type="match status" value="1"/>
</dbReference>
<reference evidence="10 11" key="1">
    <citation type="submission" date="2018-08" db="EMBL/GenBank/DDBJ databases">
        <title>Recombination of ecologically and evolutionarily significant loci maintains genetic cohesion in the Pseudomonas syringae species complex.</title>
        <authorList>
            <person name="Dillon M."/>
            <person name="Thakur S."/>
            <person name="Almeida R.N.D."/>
            <person name="Weir B.S."/>
            <person name="Guttman D.S."/>
        </authorList>
    </citation>
    <scope>NUCLEOTIDE SEQUENCE [LARGE SCALE GENOMIC DNA]</scope>
    <source>
        <strain evidence="10 11">ICMP 19473</strain>
    </source>
</reference>
<comment type="pathway">
    <text evidence="2">Lipid metabolism; fatty acid beta-oxidation.</text>
</comment>
<keyword evidence="4" id="KW-0276">Fatty acid metabolism</keyword>
<dbReference type="FunFam" id="1.10.12.10:FF:000004">
    <property type="entry name" value="Delta3,5-delta2,4-dienoyl-CoA isomerase"/>
    <property type="match status" value="1"/>
</dbReference>
<comment type="caution">
    <text evidence="10">The sequence shown here is derived from an EMBL/GenBank/DDBJ whole genome shotgun (WGS) entry which is preliminary data.</text>
</comment>
<dbReference type="InterPro" id="IPR029045">
    <property type="entry name" value="ClpP/crotonase-like_dom_sf"/>
</dbReference>
<comment type="similarity">
    <text evidence="3 9">Belongs to the enoyl-CoA hydratase/isomerase family.</text>
</comment>
<dbReference type="CDD" id="cd06558">
    <property type="entry name" value="crotonase-like"/>
    <property type="match status" value="1"/>
</dbReference>
<evidence type="ECO:0000256" key="3">
    <source>
        <dbReference type="ARBA" id="ARBA00005254"/>
    </source>
</evidence>
<dbReference type="Pfam" id="PF00378">
    <property type="entry name" value="ECH_1"/>
    <property type="match status" value="1"/>
</dbReference>
<evidence type="ECO:0000256" key="4">
    <source>
        <dbReference type="ARBA" id="ARBA00022832"/>
    </source>
</evidence>
<dbReference type="PANTHER" id="PTHR43149">
    <property type="entry name" value="ENOYL-COA HYDRATASE"/>
    <property type="match status" value="1"/>
</dbReference>
<dbReference type="PROSITE" id="PS00166">
    <property type="entry name" value="ENOYL_COA_HYDRATASE"/>
    <property type="match status" value="1"/>
</dbReference>
<dbReference type="InterPro" id="IPR014748">
    <property type="entry name" value="Enoyl-CoA_hydra_C"/>
</dbReference>
<dbReference type="Proteomes" id="UP000273854">
    <property type="component" value="Unassembled WGS sequence"/>
</dbReference>
<evidence type="ECO:0000256" key="2">
    <source>
        <dbReference type="ARBA" id="ARBA00005005"/>
    </source>
</evidence>
<dbReference type="Gene3D" id="1.10.12.10">
    <property type="entry name" value="Lyase 2-enoyl-coa Hydratase, Chain A, domain 2"/>
    <property type="match status" value="1"/>
</dbReference>
<dbReference type="UniPathway" id="UPA00659"/>
<dbReference type="AlphaFoldDB" id="A0A3M5PIJ9"/>
<dbReference type="InterPro" id="IPR045002">
    <property type="entry name" value="Ech1-like"/>
</dbReference>
<dbReference type="FunFam" id="3.90.226.10:FF:000024">
    <property type="entry name" value="Delta3,5-delta2,4-dienoyl-CoA isomerase"/>
    <property type="match status" value="1"/>
</dbReference>
<protein>
    <submittedName>
        <fullName evidence="10">Enoyl-CoA hydratase</fullName>
    </submittedName>
</protein>
<dbReference type="Gene3D" id="3.90.226.10">
    <property type="entry name" value="2-enoyl-CoA Hydratase, Chain A, domain 1"/>
    <property type="match status" value="1"/>
</dbReference>
<evidence type="ECO:0000256" key="8">
    <source>
        <dbReference type="ARBA" id="ARBA00023235"/>
    </source>
</evidence>